<protein>
    <recommendedName>
        <fullName evidence="2">Microbial-type PARG catalytic domain-containing protein</fullName>
    </recommendedName>
</protein>
<evidence type="ECO:0000259" key="2">
    <source>
        <dbReference type="Pfam" id="PF10021"/>
    </source>
</evidence>
<dbReference type="PANTHER" id="PTHR35596">
    <property type="entry name" value="DUF2263 DOMAIN-CONTAINING PROTEIN"/>
    <property type="match status" value="1"/>
</dbReference>
<sequence length="351" mass="39312">MLKSVIPLLTLGVVHDISGQILLSKQQTVFYPHQSEFLAGWVTSQPPPSHPRPSTVIEFTKCSALAAAKRLHTTFPRLHDHNPSTLDRTSIGVLSFASPKRPGGGYLNGGDEQDEIIARSSSLVAALSTPQAAEFYRTHRQFKNEDGSGLYDHAVLYSPGVVVFRREDEELEEQPETPLSGRRRKRNRATAAQSMDSCGAFIEPFLVNVVSAVPVNAAAFLQKNTVAPADQERVYQEIRRAMRDRMGRVLRCFEERGDKAIVLGAFGGGSNQCDPEMIADVWAELFVTGDRTHFTEMPKRAYARFKDVFERVVFAVPGKWFTEFKKSFDMRTLEMEIEEAMMGPRNLNDES</sequence>
<feature type="region of interest" description="Disordered" evidence="1">
    <location>
        <begin position="168"/>
        <end position="190"/>
    </location>
</feature>
<accession>A0A5C3N4R5</accession>
<proteinExistence type="predicted"/>
<dbReference type="PANTHER" id="PTHR35596:SF1">
    <property type="entry name" value="MICROBIAL-TYPE PARG CATALYTIC DOMAIN-CONTAINING PROTEIN"/>
    <property type="match status" value="1"/>
</dbReference>
<dbReference type="NCBIfam" id="TIGR02452">
    <property type="entry name" value="TIGR02452 family protein"/>
    <property type="match status" value="1"/>
</dbReference>
<dbReference type="InterPro" id="IPR043472">
    <property type="entry name" value="Macro_dom-like"/>
</dbReference>
<dbReference type="Pfam" id="PF10021">
    <property type="entry name" value="PARG_cat_microb"/>
    <property type="match status" value="1"/>
</dbReference>
<dbReference type="Proteomes" id="UP000305948">
    <property type="component" value="Unassembled WGS sequence"/>
</dbReference>
<name>A0A5C3N4R5_9AGAM</name>
<organism evidence="3 4">
    <name type="scientific">Heliocybe sulcata</name>
    <dbReference type="NCBI Taxonomy" id="5364"/>
    <lineage>
        <taxon>Eukaryota</taxon>
        <taxon>Fungi</taxon>
        <taxon>Dikarya</taxon>
        <taxon>Basidiomycota</taxon>
        <taxon>Agaricomycotina</taxon>
        <taxon>Agaricomycetes</taxon>
        <taxon>Gloeophyllales</taxon>
        <taxon>Gloeophyllaceae</taxon>
        <taxon>Heliocybe</taxon>
    </lineage>
</organism>
<feature type="domain" description="Microbial-type PARG catalytic" evidence="2">
    <location>
        <begin position="12"/>
        <end position="165"/>
    </location>
</feature>
<reference evidence="3 4" key="1">
    <citation type="journal article" date="2019" name="Nat. Ecol. Evol.">
        <title>Megaphylogeny resolves global patterns of mushroom evolution.</title>
        <authorList>
            <person name="Varga T."/>
            <person name="Krizsan K."/>
            <person name="Foldi C."/>
            <person name="Dima B."/>
            <person name="Sanchez-Garcia M."/>
            <person name="Sanchez-Ramirez S."/>
            <person name="Szollosi G.J."/>
            <person name="Szarkandi J.G."/>
            <person name="Papp V."/>
            <person name="Albert L."/>
            <person name="Andreopoulos W."/>
            <person name="Angelini C."/>
            <person name="Antonin V."/>
            <person name="Barry K.W."/>
            <person name="Bougher N.L."/>
            <person name="Buchanan P."/>
            <person name="Buyck B."/>
            <person name="Bense V."/>
            <person name="Catcheside P."/>
            <person name="Chovatia M."/>
            <person name="Cooper J."/>
            <person name="Damon W."/>
            <person name="Desjardin D."/>
            <person name="Finy P."/>
            <person name="Geml J."/>
            <person name="Haridas S."/>
            <person name="Hughes K."/>
            <person name="Justo A."/>
            <person name="Karasinski D."/>
            <person name="Kautmanova I."/>
            <person name="Kiss B."/>
            <person name="Kocsube S."/>
            <person name="Kotiranta H."/>
            <person name="LaButti K.M."/>
            <person name="Lechner B.E."/>
            <person name="Liimatainen K."/>
            <person name="Lipzen A."/>
            <person name="Lukacs Z."/>
            <person name="Mihaltcheva S."/>
            <person name="Morgado L.N."/>
            <person name="Niskanen T."/>
            <person name="Noordeloos M.E."/>
            <person name="Ohm R.A."/>
            <person name="Ortiz-Santana B."/>
            <person name="Ovrebo C."/>
            <person name="Racz N."/>
            <person name="Riley R."/>
            <person name="Savchenko A."/>
            <person name="Shiryaev A."/>
            <person name="Soop K."/>
            <person name="Spirin V."/>
            <person name="Szebenyi C."/>
            <person name="Tomsovsky M."/>
            <person name="Tulloss R.E."/>
            <person name="Uehling J."/>
            <person name="Grigoriev I.V."/>
            <person name="Vagvolgyi C."/>
            <person name="Papp T."/>
            <person name="Martin F.M."/>
            <person name="Miettinen O."/>
            <person name="Hibbett D.S."/>
            <person name="Nagy L.G."/>
        </authorList>
    </citation>
    <scope>NUCLEOTIDE SEQUENCE [LARGE SCALE GENOMIC DNA]</scope>
    <source>
        <strain evidence="3 4">OMC1185</strain>
    </source>
</reference>
<dbReference type="AlphaFoldDB" id="A0A5C3N4R5"/>
<dbReference type="InterPro" id="IPR012664">
    <property type="entry name" value="CHP02452"/>
</dbReference>
<evidence type="ECO:0000313" key="3">
    <source>
        <dbReference type="EMBL" id="TFK51138.1"/>
    </source>
</evidence>
<evidence type="ECO:0000313" key="4">
    <source>
        <dbReference type="Proteomes" id="UP000305948"/>
    </source>
</evidence>
<gene>
    <name evidence="3" type="ORF">OE88DRAFT_1660476</name>
</gene>
<dbReference type="STRING" id="5364.A0A5C3N4R5"/>
<dbReference type="EMBL" id="ML213512">
    <property type="protein sequence ID" value="TFK51138.1"/>
    <property type="molecule type" value="Genomic_DNA"/>
</dbReference>
<keyword evidence="4" id="KW-1185">Reference proteome</keyword>
<dbReference type="InterPro" id="IPR019261">
    <property type="entry name" value="PARG_cat_microbial"/>
</dbReference>
<dbReference type="Gene3D" id="3.40.220.10">
    <property type="entry name" value="Leucine Aminopeptidase, subunit E, domain 1"/>
    <property type="match status" value="1"/>
</dbReference>
<dbReference type="OrthoDB" id="9985428at2759"/>
<evidence type="ECO:0000256" key="1">
    <source>
        <dbReference type="SAM" id="MobiDB-lite"/>
    </source>
</evidence>